<keyword evidence="5" id="KW-0812">Transmembrane</keyword>
<comment type="caution">
    <text evidence="8">The sequence shown here is derived from an EMBL/GenBank/DDBJ whole genome shotgun (WGS) entry which is preliminary data.</text>
</comment>
<evidence type="ECO:0000256" key="6">
    <source>
        <dbReference type="ARBA" id="ARBA00023136"/>
    </source>
</evidence>
<accession>B6BKT7</accession>
<evidence type="ECO:0000313" key="8">
    <source>
        <dbReference type="EMBL" id="EHP29147.1"/>
    </source>
</evidence>
<dbReference type="STRING" id="929558.SMGD1_0620"/>
<comment type="similarity">
    <text evidence="2">Belongs to the outer membrane factor (OMF) (TC 1.B.17) family.</text>
</comment>
<dbReference type="HOGENOM" id="CLU_012817_10_4_7"/>
<evidence type="ECO:0000313" key="9">
    <source>
        <dbReference type="Proteomes" id="UP000006431"/>
    </source>
</evidence>
<keyword evidence="6" id="KW-0472">Membrane</keyword>
<dbReference type="eggNOG" id="COG1538">
    <property type="taxonomic scope" value="Bacteria"/>
</dbReference>
<sequence length="413" mass="46759">MRIVLVFVSSYMALFGLTLSESIDLAISNSPKVSISKSNIKYNEYVKDEATGAYHPTLQAGFAWQEHENPTAFTFSPSHNYNLSLKYNIFNGFSDYSTVSSKESEIESAKLEDKAVLADLKLSVTVAYTDYLKKRKSIKAQEEQLTSLTKQYDNTNVRYEQGIVAKNDLLLIDVEKLKAEQALIKAKSDFIVSKSNLENTIAVSIAENENIDDFDASVENVKDIDFLQEQMMKNRSEIKAMMFKSKSLGSQRDAITGNYLPKVNLEASHQINDQERASGTVIYQPKDQTSYGVNVIWDIYSGFRNLAMKKALLEKNNQQNFQLHQLKLDLKNQLIKAYEGFKVAKSAKYVASRAKESAKENYRITSDRYSYGEVDTLTLLVSQSNLTQAVNANNDAYYDLFVAYQTLQRIVSE</sequence>
<keyword evidence="7" id="KW-0998">Cell outer membrane</keyword>
<evidence type="ECO:0000256" key="3">
    <source>
        <dbReference type="ARBA" id="ARBA00022448"/>
    </source>
</evidence>
<accession>H1FVU9</accession>
<dbReference type="RefSeq" id="WP_008337658.1">
    <property type="nucleotide sequence ID" value="NZ_AFRZ01000001.1"/>
</dbReference>
<dbReference type="SUPFAM" id="SSF56954">
    <property type="entry name" value="Outer membrane efflux proteins (OEP)"/>
    <property type="match status" value="1"/>
</dbReference>
<dbReference type="Gene3D" id="1.20.1600.10">
    <property type="entry name" value="Outer membrane efflux proteins (OEP)"/>
    <property type="match status" value="1"/>
</dbReference>
<dbReference type="PANTHER" id="PTHR30026:SF20">
    <property type="entry name" value="OUTER MEMBRANE PROTEIN TOLC"/>
    <property type="match status" value="1"/>
</dbReference>
<dbReference type="Pfam" id="PF02321">
    <property type="entry name" value="OEP"/>
    <property type="match status" value="2"/>
</dbReference>
<dbReference type="EMBL" id="AFRZ01000001">
    <property type="protein sequence ID" value="EHP29147.1"/>
    <property type="molecule type" value="Genomic_DNA"/>
</dbReference>
<dbReference type="AlphaFoldDB" id="B6BKT7"/>
<dbReference type="GO" id="GO:0015288">
    <property type="term" value="F:porin activity"/>
    <property type="evidence" value="ECO:0007669"/>
    <property type="project" value="TreeGrafter"/>
</dbReference>
<dbReference type="GO" id="GO:0015562">
    <property type="term" value="F:efflux transmembrane transporter activity"/>
    <property type="evidence" value="ECO:0007669"/>
    <property type="project" value="InterPro"/>
</dbReference>
<organism evidence="8 9">
    <name type="scientific">Sulfurimonas gotlandica (strain DSM 19862 / JCM 16533 / GD1)</name>
    <dbReference type="NCBI Taxonomy" id="929558"/>
    <lineage>
        <taxon>Bacteria</taxon>
        <taxon>Pseudomonadati</taxon>
        <taxon>Campylobacterota</taxon>
        <taxon>Epsilonproteobacteria</taxon>
        <taxon>Campylobacterales</taxon>
        <taxon>Sulfurimonadaceae</taxon>
        <taxon>Sulfurimonas</taxon>
    </lineage>
</organism>
<dbReference type="OrthoDB" id="9780675at2"/>
<name>B6BKT7_SULGG</name>
<dbReference type="InterPro" id="IPR003423">
    <property type="entry name" value="OMP_efflux"/>
</dbReference>
<keyword evidence="3" id="KW-0813">Transport</keyword>
<evidence type="ECO:0000256" key="2">
    <source>
        <dbReference type="ARBA" id="ARBA00007613"/>
    </source>
</evidence>
<dbReference type="GO" id="GO:1990281">
    <property type="term" value="C:efflux pump complex"/>
    <property type="evidence" value="ECO:0007669"/>
    <property type="project" value="TreeGrafter"/>
</dbReference>
<evidence type="ECO:0000256" key="7">
    <source>
        <dbReference type="ARBA" id="ARBA00023237"/>
    </source>
</evidence>
<evidence type="ECO:0000256" key="4">
    <source>
        <dbReference type="ARBA" id="ARBA00022452"/>
    </source>
</evidence>
<protein>
    <submittedName>
        <fullName evidence="8">TolC family type I secretion outer membrane protein</fullName>
    </submittedName>
</protein>
<dbReference type="InterPro" id="IPR051906">
    <property type="entry name" value="TolC-like"/>
</dbReference>
<dbReference type="PATRIC" id="fig|929558.5.peg.619"/>
<comment type="subcellular location">
    <subcellularLocation>
        <location evidence="1">Cell outer membrane</location>
    </subcellularLocation>
</comment>
<dbReference type="PANTHER" id="PTHR30026">
    <property type="entry name" value="OUTER MEMBRANE PROTEIN TOLC"/>
    <property type="match status" value="1"/>
</dbReference>
<keyword evidence="9" id="KW-1185">Reference proteome</keyword>
<dbReference type="Proteomes" id="UP000006431">
    <property type="component" value="Unassembled WGS sequence"/>
</dbReference>
<proteinExistence type="inferred from homology"/>
<dbReference type="GO" id="GO:0009279">
    <property type="term" value="C:cell outer membrane"/>
    <property type="evidence" value="ECO:0007669"/>
    <property type="project" value="UniProtKB-SubCell"/>
</dbReference>
<reference evidence="8 9" key="1">
    <citation type="journal article" date="2012" name="Proc. Natl. Acad. Sci. U.S.A.">
        <title>Genome and physiology of a model Epsilonproteobacterium responsible for sulfide detoxification in marine oxygen depletion zones.</title>
        <authorList>
            <person name="Grote J."/>
            <person name="Schott T."/>
            <person name="Bruckner C.G."/>
            <person name="Glockner F.O."/>
            <person name="Jost G."/>
            <person name="Teeling H."/>
            <person name="Labrenz M."/>
            <person name="Jurgens K."/>
        </authorList>
    </citation>
    <scope>NUCLEOTIDE SEQUENCE [LARGE SCALE GENOMIC DNA]</scope>
    <source>
        <strain evidence="8 9">GD1</strain>
    </source>
</reference>
<evidence type="ECO:0000256" key="5">
    <source>
        <dbReference type="ARBA" id="ARBA00022692"/>
    </source>
</evidence>
<gene>
    <name evidence="8" type="ORF">SMGD1_0620</name>
</gene>
<keyword evidence="4" id="KW-1134">Transmembrane beta strand</keyword>
<evidence type="ECO:0000256" key="1">
    <source>
        <dbReference type="ARBA" id="ARBA00004442"/>
    </source>
</evidence>